<evidence type="ECO:0000256" key="1">
    <source>
        <dbReference type="ARBA" id="ARBA00022603"/>
    </source>
</evidence>
<accession>A0A7J7HV65</accession>
<keyword evidence="3" id="KW-0949">S-adenosyl-L-methionine</keyword>
<dbReference type="EMBL" id="JACBKZ010000002">
    <property type="protein sequence ID" value="KAF5956753.1"/>
    <property type="molecule type" value="Genomic_DNA"/>
</dbReference>
<evidence type="ECO:0000259" key="4">
    <source>
        <dbReference type="Pfam" id="PF00891"/>
    </source>
</evidence>
<dbReference type="GO" id="GO:0008171">
    <property type="term" value="F:O-methyltransferase activity"/>
    <property type="evidence" value="ECO:0007669"/>
    <property type="project" value="InterPro"/>
</dbReference>
<dbReference type="InterPro" id="IPR016461">
    <property type="entry name" value="COMT-like"/>
</dbReference>
<dbReference type="GO" id="GO:0032259">
    <property type="term" value="P:methylation"/>
    <property type="evidence" value="ECO:0007669"/>
    <property type="project" value="UniProtKB-KW"/>
</dbReference>
<name>A0A7J7HV65_CAMSI</name>
<organism evidence="5 6">
    <name type="scientific">Camellia sinensis</name>
    <name type="common">Tea plant</name>
    <name type="synonym">Thea sinensis</name>
    <dbReference type="NCBI Taxonomy" id="4442"/>
    <lineage>
        <taxon>Eukaryota</taxon>
        <taxon>Viridiplantae</taxon>
        <taxon>Streptophyta</taxon>
        <taxon>Embryophyta</taxon>
        <taxon>Tracheophyta</taxon>
        <taxon>Spermatophyta</taxon>
        <taxon>Magnoliopsida</taxon>
        <taxon>eudicotyledons</taxon>
        <taxon>Gunneridae</taxon>
        <taxon>Pentapetalae</taxon>
        <taxon>asterids</taxon>
        <taxon>Ericales</taxon>
        <taxon>Theaceae</taxon>
        <taxon>Camellia</taxon>
    </lineage>
</organism>
<evidence type="ECO:0000256" key="2">
    <source>
        <dbReference type="ARBA" id="ARBA00022679"/>
    </source>
</evidence>
<gene>
    <name evidence="5" type="ORF">HYC85_003978</name>
</gene>
<dbReference type="InterPro" id="IPR001077">
    <property type="entry name" value="COMT_C"/>
</dbReference>
<protein>
    <recommendedName>
        <fullName evidence="4">O-methyltransferase C-terminal domain-containing protein</fullName>
    </recommendedName>
</protein>
<dbReference type="PANTHER" id="PTHR11746">
    <property type="entry name" value="O-METHYLTRANSFERASE"/>
    <property type="match status" value="1"/>
</dbReference>
<proteinExistence type="predicted"/>
<evidence type="ECO:0000313" key="5">
    <source>
        <dbReference type="EMBL" id="KAF5956753.1"/>
    </source>
</evidence>
<keyword evidence="1" id="KW-0489">Methyltransferase</keyword>
<dbReference type="Proteomes" id="UP000593564">
    <property type="component" value="Unassembled WGS sequence"/>
</dbReference>
<keyword evidence="6" id="KW-1185">Reference proteome</keyword>
<evidence type="ECO:0000256" key="3">
    <source>
        <dbReference type="ARBA" id="ARBA00022691"/>
    </source>
</evidence>
<evidence type="ECO:0000313" key="6">
    <source>
        <dbReference type="Proteomes" id="UP000593564"/>
    </source>
</evidence>
<dbReference type="SUPFAM" id="SSF53335">
    <property type="entry name" value="S-adenosyl-L-methionine-dependent methyltransferases"/>
    <property type="match status" value="1"/>
</dbReference>
<dbReference type="PROSITE" id="PS51683">
    <property type="entry name" value="SAM_OMT_II"/>
    <property type="match status" value="1"/>
</dbReference>
<comment type="caution">
    <text evidence="5">The sequence shown here is derived from an EMBL/GenBank/DDBJ whole genome shotgun (WGS) entry which is preliminary data.</text>
</comment>
<keyword evidence="2" id="KW-0808">Transferase</keyword>
<reference evidence="6" key="1">
    <citation type="journal article" date="2020" name="Nat. Commun.">
        <title>Genome assembly of wild tea tree DASZ reveals pedigree and selection history of tea varieties.</title>
        <authorList>
            <person name="Zhang W."/>
            <person name="Zhang Y."/>
            <person name="Qiu H."/>
            <person name="Guo Y."/>
            <person name="Wan H."/>
            <person name="Zhang X."/>
            <person name="Scossa F."/>
            <person name="Alseekh S."/>
            <person name="Zhang Q."/>
            <person name="Wang P."/>
            <person name="Xu L."/>
            <person name="Schmidt M.H."/>
            <person name="Jia X."/>
            <person name="Li D."/>
            <person name="Zhu A."/>
            <person name="Guo F."/>
            <person name="Chen W."/>
            <person name="Ni D."/>
            <person name="Usadel B."/>
            <person name="Fernie A.R."/>
            <person name="Wen W."/>
        </authorList>
    </citation>
    <scope>NUCLEOTIDE SEQUENCE [LARGE SCALE GENOMIC DNA]</scope>
    <source>
        <strain evidence="6">cv. G240</strain>
    </source>
</reference>
<feature type="domain" description="O-methyltransferase C-terminal" evidence="4">
    <location>
        <begin position="8"/>
        <end position="132"/>
    </location>
</feature>
<sequence length="138" mass="15169">MYIHACSNHLKDAAIEGGLPFNRAYGMNAFDYVGKDGRCGELFKGFMGDYYPLFMNKILETYNGFQGLNSIVDVGGGNGAILNMIVSKYPTIKGINFDLPQVIEKSPSYHGIEHVAGDMFSSIPKGDAIFMKVGYDCF</sequence>
<dbReference type="InterPro" id="IPR029063">
    <property type="entry name" value="SAM-dependent_MTases_sf"/>
</dbReference>
<dbReference type="AlphaFoldDB" id="A0A7J7HV65"/>
<dbReference type="Pfam" id="PF00891">
    <property type="entry name" value="Methyltransf_2"/>
    <property type="match status" value="1"/>
</dbReference>
<reference evidence="5 6" key="2">
    <citation type="submission" date="2020-07" db="EMBL/GenBank/DDBJ databases">
        <title>Genome assembly of wild tea tree DASZ reveals pedigree and selection history of tea varieties.</title>
        <authorList>
            <person name="Zhang W."/>
        </authorList>
    </citation>
    <scope>NUCLEOTIDE SEQUENCE [LARGE SCALE GENOMIC DNA]</scope>
    <source>
        <strain evidence="6">cv. G240</strain>
        <tissue evidence="5">Leaf</tissue>
    </source>
</reference>
<dbReference type="Gene3D" id="3.40.50.150">
    <property type="entry name" value="Vaccinia Virus protein VP39"/>
    <property type="match status" value="1"/>
</dbReference>